<dbReference type="SMART" id="SM01230">
    <property type="entry name" value="Gln-synt_C"/>
    <property type="match status" value="1"/>
</dbReference>
<dbReference type="GO" id="GO:0006542">
    <property type="term" value="P:glutamine biosynthetic process"/>
    <property type="evidence" value="ECO:0007669"/>
    <property type="project" value="InterPro"/>
</dbReference>
<dbReference type="PANTHER" id="PTHR43785:SF3">
    <property type="entry name" value="GS CATALYTIC DOMAIN-CONTAINING PROTEIN"/>
    <property type="match status" value="1"/>
</dbReference>
<dbReference type="SUPFAM" id="SSF55931">
    <property type="entry name" value="Glutamine synthetase/guanido kinase"/>
    <property type="match status" value="1"/>
</dbReference>
<dbReference type="Pfam" id="PF00120">
    <property type="entry name" value="Gln-synt_C"/>
    <property type="match status" value="1"/>
</dbReference>
<dbReference type="InterPro" id="IPR008146">
    <property type="entry name" value="Gln_synth_cat_dom"/>
</dbReference>
<organism evidence="3">
    <name type="scientific">marine metagenome</name>
    <dbReference type="NCBI Taxonomy" id="408172"/>
    <lineage>
        <taxon>unclassified sequences</taxon>
        <taxon>metagenomes</taxon>
        <taxon>ecological metagenomes</taxon>
    </lineage>
</organism>
<dbReference type="PROSITE" id="PS51987">
    <property type="entry name" value="GS_CATALYTIC"/>
    <property type="match status" value="1"/>
</dbReference>
<proteinExistence type="predicted"/>
<feature type="domain" description="GS catalytic" evidence="2">
    <location>
        <begin position="110"/>
        <end position="443"/>
    </location>
</feature>
<evidence type="ECO:0000256" key="1">
    <source>
        <dbReference type="ARBA" id="ARBA00022598"/>
    </source>
</evidence>
<sequence>MTDSFQAQLDSGAFDDIECLVPDINGLGKGKTVPVKQVREGSLRMPEGIFGQDILGAWCEDYDLIDVADVDVAITPVNDTLSPLPWGDGKTAQCIFDVQLPDGSTSNLAPRQLLQKVLALYDDMGLGVVVAQEAEFYLVDPNPDPNMPLQPATGRSGRRPSAARSFQMEALAEYGEFTEKLNQYAKSMNIEMSGLIHEMGRGQLEVNFVHGDPLKKADEMFNFKRAAREAAIACSKQATFLAKPLTNEPGCASHLHQSLWDKSSDSNVFVSSDGSYTSTFYSYLAGLQAYTPAVTAIYAPNVNSYRRFEGMESSPTNVEWGIDNRTTGFRIPKCSADATRIENRIPGSDSNPYLAIAISLACGYLGLQAELKPNDPVAASAWKLPHSLPRSLNDALAALKACTPITELFGERFVNLFINLKEREAQDFADTVSAWEREHLLII</sequence>
<protein>
    <recommendedName>
        <fullName evidence="2">GS catalytic domain-containing protein</fullName>
    </recommendedName>
</protein>
<accession>A0A382BN36</accession>
<dbReference type="GO" id="GO:0004356">
    <property type="term" value="F:glutamine synthetase activity"/>
    <property type="evidence" value="ECO:0007669"/>
    <property type="project" value="InterPro"/>
</dbReference>
<dbReference type="GO" id="GO:0006598">
    <property type="term" value="P:polyamine catabolic process"/>
    <property type="evidence" value="ECO:0007669"/>
    <property type="project" value="TreeGrafter"/>
</dbReference>
<dbReference type="PANTHER" id="PTHR43785">
    <property type="entry name" value="GAMMA-GLUTAMYLPUTRESCINE SYNTHETASE"/>
    <property type="match status" value="1"/>
</dbReference>
<dbReference type="InterPro" id="IPR036651">
    <property type="entry name" value="Gln_synt_N_sf"/>
</dbReference>
<evidence type="ECO:0000259" key="2">
    <source>
        <dbReference type="PROSITE" id="PS51987"/>
    </source>
</evidence>
<dbReference type="Gene3D" id="3.10.20.70">
    <property type="entry name" value="Glutamine synthetase, N-terminal domain"/>
    <property type="match status" value="1"/>
</dbReference>
<dbReference type="EMBL" id="UINC01030476">
    <property type="protein sequence ID" value="SVB14941.1"/>
    <property type="molecule type" value="Genomic_DNA"/>
</dbReference>
<gene>
    <name evidence="3" type="ORF">METZ01_LOCUS167795</name>
</gene>
<evidence type="ECO:0000313" key="3">
    <source>
        <dbReference type="EMBL" id="SVB14941.1"/>
    </source>
</evidence>
<reference evidence="3" key="1">
    <citation type="submission" date="2018-05" db="EMBL/GenBank/DDBJ databases">
        <authorList>
            <person name="Lanie J.A."/>
            <person name="Ng W.-L."/>
            <person name="Kazmierczak K.M."/>
            <person name="Andrzejewski T.M."/>
            <person name="Davidsen T.M."/>
            <person name="Wayne K.J."/>
            <person name="Tettelin H."/>
            <person name="Glass J.I."/>
            <person name="Rusch D."/>
            <person name="Podicherti R."/>
            <person name="Tsui H.-C.T."/>
            <person name="Winkler M.E."/>
        </authorList>
    </citation>
    <scope>NUCLEOTIDE SEQUENCE</scope>
</reference>
<name>A0A382BN36_9ZZZZ</name>
<dbReference type="Gene3D" id="3.30.590.10">
    <property type="entry name" value="Glutamine synthetase/guanido kinase, catalytic domain"/>
    <property type="match status" value="1"/>
</dbReference>
<dbReference type="SUPFAM" id="SSF54368">
    <property type="entry name" value="Glutamine synthetase, N-terminal domain"/>
    <property type="match status" value="1"/>
</dbReference>
<dbReference type="InterPro" id="IPR014746">
    <property type="entry name" value="Gln_synth/guanido_kin_cat_dom"/>
</dbReference>
<keyword evidence="1" id="KW-0436">Ligase</keyword>
<dbReference type="AlphaFoldDB" id="A0A382BN36"/>